<dbReference type="KEGG" id="tup:102473754"/>
<evidence type="ECO:0000256" key="4">
    <source>
        <dbReference type="ARBA" id="ARBA00022514"/>
    </source>
</evidence>
<feature type="domain" description="Chemokine interleukin-8-like" evidence="12">
    <location>
        <begin position="44"/>
        <end position="104"/>
    </location>
</feature>
<dbReference type="FunFam" id="2.40.50.40:FF:000004">
    <property type="entry name" value="C-X-C motif chemokine"/>
    <property type="match status" value="1"/>
</dbReference>
<keyword evidence="3 10" id="KW-0145">Chemotaxis</keyword>
<evidence type="ECO:0000259" key="12">
    <source>
        <dbReference type="SMART" id="SM00199"/>
    </source>
</evidence>
<dbReference type="PRINTS" id="PR00436">
    <property type="entry name" value="INTERLEUKIN8"/>
</dbReference>
<accession>L9L6F1</accession>
<evidence type="ECO:0000256" key="7">
    <source>
        <dbReference type="ARBA" id="ARBA00022674"/>
    </source>
</evidence>
<dbReference type="InterPro" id="IPR001089">
    <property type="entry name" value="Chemokine_CXC"/>
</dbReference>
<evidence type="ECO:0000256" key="3">
    <source>
        <dbReference type="ARBA" id="ARBA00022500"/>
    </source>
</evidence>
<reference evidence="14" key="2">
    <citation type="journal article" date="2013" name="Nat. Commun.">
        <title>Genome of the Chinese tree shrew.</title>
        <authorList>
            <person name="Fan Y."/>
            <person name="Huang Z.Y."/>
            <person name="Cao C.C."/>
            <person name="Chen C.S."/>
            <person name="Chen Y.X."/>
            <person name="Fan D.D."/>
            <person name="He J."/>
            <person name="Hou H.L."/>
            <person name="Hu L."/>
            <person name="Hu X.T."/>
            <person name="Jiang X.T."/>
            <person name="Lai R."/>
            <person name="Lang Y.S."/>
            <person name="Liang B."/>
            <person name="Liao S.G."/>
            <person name="Mu D."/>
            <person name="Ma Y.Y."/>
            <person name="Niu Y.Y."/>
            <person name="Sun X.Q."/>
            <person name="Xia J.Q."/>
            <person name="Xiao J."/>
            <person name="Xiong Z.Q."/>
            <person name="Xu L."/>
            <person name="Yang L."/>
            <person name="Zhang Y."/>
            <person name="Zhao W."/>
            <person name="Zhao X.D."/>
            <person name="Zheng Y.T."/>
            <person name="Zhou J.M."/>
            <person name="Zhu Y.B."/>
            <person name="Zhang G.J."/>
            <person name="Wang J."/>
            <person name="Yao Y.G."/>
        </authorList>
    </citation>
    <scope>NUCLEOTIDE SEQUENCE [LARGE SCALE GENOMIC DNA]</scope>
</reference>
<dbReference type="Pfam" id="PF00048">
    <property type="entry name" value="IL8"/>
    <property type="match status" value="1"/>
</dbReference>
<evidence type="ECO:0000313" key="13">
    <source>
        <dbReference type="EMBL" id="ELW70473.1"/>
    </source>
</evidence>
<dbReference type="OrthoDB" id="9937393at2759"/>
<comment type="subunit">
    <text evidence="9 11">Homotetramer. Interacts with TNFAIP6 (via Link domain). Interacts with CCR1. Interacts with CXCR3. Interacts with THBD; this interaction enhances generation of activated protein C.</text>
</comment>
<evidence type="ECO:0000256" key="6">
    <source>
        <dbReference type="ARBA" id="ARBA00022553"/>
    </source>
</evidence>
<dbReference type="PANTHER" id="PTHR12015">
    <property type="entry name" value="SMALL INDUCIBLE CYTOKINE A"/>
    <property type="match status" value="1"/>
</dbReference>
<proteinExistence type="inferred from homology"/>
<evidence type="ECO:0000256" key="5">
    <source>
        <dbReference type="ARBA" id="ARBA00022525"/>
    </source>
</evidence>
<protein>
    <recommendedName>
        <fullName evidence="10 11">Multifunctional fusion protein</fullName>
    </recommendedName>
    <domain>
        <recommendedName>
            <fullName evidence="11">Platelet factor 4</fullName>
            <shortName evidence="11">PF-4</shortName>
        </recommendedName>
        <alternativeName>
            <fullName evidence="11">C-X-C motif chemokine 4</fullName>
        </alternativeName>
    </domain>
    <domain>
        <recommendedName>
            <fullName evidence="10">C-X-C motif chemokine</fullName>
        </recommendedName>
    </domain>
</protein>
<feature type="chain" id="PRO_5005139405" description="Multifunctional fusion protein" evidence="10">
    <location>
        <begin position="31"/>
        <end position="107"/>
    </location>
</feature>
<dbReference type="InterPro" id="IPR018048">
    <property type="entry name" value="Chemokine_CXC_CS"/>
</dbReference>
<keyword evidence="8 11" id="KW-1015">Disulfide bond</keyword>
<dbReference type="PRINTS" id="PR00437">
    <property type="entry name" value="SMALLCYTKCXC"/>
</dbReference>
<gene>
    <name evidence="13" type="ORF">TREES_T100019253</name>
</gene>
<dbReference type="FunCoup" id="L9L6F1">
    <property type="interactions" value="498"/>
</dbReference>
<organism evidence="13 14">
    <name type="scientific">Tupaia chinensis</name>
    <name type="common">Chinese tree shrew</name>
    <name type="synonym">Tupaia belangeri chinensis</name>
    <dbReference type="NCBI Taxonomy" id="246437"/>
    <lineage>
        <taxon>Eukaryota</taxon>
        <taxon>Metazoa</taxon>
        <taxon>Chordata</taxon>
        <taxon>Craniata</taxon>
        <taxon>Vertebrata</taxon>
        <taxon>Euteleostomi</taxon>
        <taxon>Mammalia</taxon>
        <taxon>Eutheria</taxon>
        <taxon>Euarchontoglires</taxon>
        <taxon>Scandentia</taxon>
        <taxon>Tupaiidae</taxon>
        <taxon>Tupaia</taxon>
    </lineage>
</organism>
<dbReference type="SMART" id="SM00199">
    <property type="entry name" value="SCY"/>
    <property type="match status" value="1"/>
</dbReference>
<dbReference type="InParanoid" id="L9L6F1"/>
<dbReference type="STRING" id="246437.L9L6F1"/>
<sequence>MSRPAHSCTLRPRLSPVLLLLGLLLLPAVATIASADLKEEDHEELHCLCLKTTSRVRLKHITRLEVIKAGFHCPTIQMIATMKSGRKVCLDLKAPRYKKIIEKLWES</sequence>
<keyword evidence="10" id="KW-0732">Signal</keyword>
<evidence type="ECO:0000256" key="11">
    <source>
        <dbReference type="RuleBase" id="RU364007"/>
    </source>
</evidence>
<keyword evidence="4 10" id="KW-0202">Cytokine</keyword>
<reference evidence="14" key="1">
    <citation type="submission" date="2012-07" db="EMBL/GenBank/DDBJ databases">
        <title>Genome of the Chinese tree shrew, a rising model animal genetically related to primates.</title>
        <authorList>
            <person name="Zhang G."/>
            <person name="Fan Y."/>
            <person name="Yao Y."/>
            <person name="Huang Z."/>
        </authorList>
    </citation>
    <scope>NUCLEOTIDE SEQUENCE [LARGE SCALE GENOMIC DNA]</scope>
</reference>
<dbReference type="Gene3D" id="2.40.50.40">
    <property type="match status" value="1"/>
</dbReference>
<dbReference type="CDD" id="cd00273">
    <property type="entry name" value="Chemokine_CXC"/>
    <property type="match status" value="1"/>
</dbReference>
<dbReference type="InterPro" id="IPR036048">
    <property type="entry name" value="Interleukin_8-like_sf"/>
</dbReference>
<comment type="similarity">
    <text evidence="2 10">Belongs to the intercrine alpha (chemokine CxC) family.</text>
</comment>
<dbReference type="InterPro" id="IPR033899">
    <property type="entry name" value="CXC_Chemokine_domain"/>
</dbReference>
<evidence type="ECO:0000256" key="2">
    <source>
        <dbReference type="ARBA" id="ARBA00010665"/>
    </source>
</evidence>
<evidence type="ECO:0000313" key="14">
    <source>
        <dbReference type="Proteomes" id="UP000011518"/>
    </source>
</evidence>
<comment type="subcellular location">
    <subcellularLocation>
        <location evidence="1 10">Secreted</location>
    </subcellularLocation>
</comment>
<evidence type="ECO:0000256" key="1">
    <source>
        <dbReference type="ARBA" id="ARBA00004613"/>
    </source>
</evidence>
<dbReference type="SUPFAM" id="SSF54117">
    <property type="entry name" value="Interleukin 8-like chemokines"/>
    <property type="match status" value="1"/>
</dbReference>
<dbReference type="eggNOG" id="ENOG502TF57">
    <property type="taxonomic scope" value="Eukaryota"/>
</dbReference>
<keyword evidence="14" id="KW-1185">Reference proteome</keyword>
<dbReference type="GO" id="GO:0006955">
    <property type="term" value="P:immune response"/>
    <property type="evidence" value="ECO:0007669"/>
    <property type="project" value="InterPro"/>
</dbReference>
<dbReference type="PROSITE" id="PS00471">
    <property type="entry name" value="SMALL_CYTOKINES_CXC"/>
    <property type="match status" value="1"/>
</dbReference>
<name>L9L6F1_TUPCH</name>
<evidence type="ECO:0000256" key="8">
    <source>
        <dbReference type="ARBA" id="ARBA00023157"/>
    </source>
</evidence>
<evidence type="ECO:0000256" key="9">
    <source>
        <dbReference type="ARBA" id="ARBA00046854"/>
    </source>
</evidence>
<feature type="signal peptide" evidence="10">
    <location>
        <begin position="1"/>
        <end position="30"/>
    </location>
</feature>
<dbReference type="GO" id="GO:0005615">
    <property type="term" value="C:extracellular space"/>
    <property type="evidence" value="ECO:0007669"/>
    <property type="project" value="UniProtKB-UniRule"/>
</dbReference>
<dbReference type="InterPro" id="IPR039809">
    <property type="entry name" value="Chemokine_b/g/d"/>
</dbReference>
<dbReference type="AlphaFoldDB" id="L9L6F1"/>
<keyword evidence="7" id="KW-0358">Heparin-binding</keyword>
<dbReference type="EMBL" id="KB320495">
    <property type="protein sequence ID" value="ELW70473.1"/>
    <property type="molecule type" value="Genomic_DNA"/>
</dbReference>
<evidence type="ECO:0000256" key="10">
    <source>
        <dbReference type="RuleBase" id="RU361149"/>
    </source>
</evidence>
<dbReference type="GO" id="GO:0008009">
    <property type="term" value="F:chemokine activity"/>
    <property type="evidence" value="ECO:0007669"/>
    <property type="project" value="InterPro"/>
</dbReference>
<dbReference type="Proteomes" id="UP000011518">
    <property type="component" value="Unassembled WGS sequence"/>
</dbReference>
<keyword evidence="6" id="KW-0597">Phosphoprotein</keyword>
<dbReference type="GO" id="GO:0006952">
    <property type="term" value="P:defense response"/>
    <property type="evidence" value="ECO:0007669"/>
    <property type="project" value="InterPro"/>
</dbReference>
<dbReference type="GO" id="GO:0008201">
    <property type="term" value="F:heparin binding"/>
    <property type="evidence" value="ECO:0007669"/>
    <property type="project" value="UniProtKB-KW"/>
</dbReference>
<keyword evidence="5 10" id="KW-0964">Secreted</keyword>
<dbReference type="InterPro" id="IPR001811">
    <property type="entry name" value="Chemokine_IL8-like_dom"/>
</dbReference>
<dbReference type="PANTHER" id="PTHR12015:SF211">
    <property type="entry name" value="PLATELET FACTOR 4"/>
    <property type="match status" value="1"/>
</dbReference>